<evidence type="ECO:0000259" key="2">
    <source>
        <dbReference type="Pfam" id="PF05970"/>
    </source>
</evidence>
<dbReference type="PANTHER" id="PTHR47642:SF5">
    <property type="entry name" value="ATP-DEPENDENT DNA HELICASE"/>
    <property type="match status" value="1"/>
</dbReference>
<evidence type="ECO:0000256" key="1">
    <source>
        <dbReference type="RuleBase" id="RU363044"/>
    </source>
</evidence>
<dbReference type="GO" id="GO:0006310">
    <property type="term" value="P:DNA recombination"/>
    <property type="evidence" value="ECO:0007669"/>
    <property type="project" value="UniProtKB-KW"/>
</dbReference>
<proteinExistence type="inferred from homology"/>
<comment type="caution">
    <text evidence="3">The sequence shown here is derived from an EMBL/GenBank/DDBJ whole genome shotgun (WGS) entry which is preliminary data.</text>
</comment>
<dbReference type="GO" id="GO:0043139">
    <property type="term" value="F:5'-3' DNA helicase activity"/>
    <property type="evidence" value="ECO:0007669"/>
    <property type="project" value="UniProtKB-EC"/>
</dbReference>
<comment type="similarity">
    <text evidence="1">Belongs to the helicase family.</text>
</comment>
<keyword evidence="1" id="KW-0234">DNA repair</keyword>
<dbReference type="SUPFAM" id="SSF52540">
    <property type="entry name" value="P-loop containing nucleoside triphosphate hydrolases"/>
    <property type="match status" value="1"/>
</dbReference>
<dbReference type="GO" id="GO:0016787">
    <property type="term" value="F:hydrolase activity"/>
    <property type="evidence" value="ECO:0007669"/>
    <property type="project" value="UniProtKB-KW"/>
</dbReference>
<keyword evidence="1" id="KW-0347">Helicase</keyword>
<dbReference type="InterPro" id="IPR010285">
    <property type="entry name" value="DNA_helicase_pif1-like_DEAD"/>
</dbReference>
<dbReference type="EC" id="5.6.2.3" evidence="1"/>
<sequence length="167" mass="18083">MIASAMAPNFGPLEDIDLGLRSIDIDNDWSEGLQHHPSVDDYRGFTCSLGRTTQEKHSTTVPDISLPVLSNEQQAAHDLVLDSLRAHSTICLIISGGAGTGKSTLINAIVRSTRELFGNEKSVRIMAPTGVAVFNIGGATVHHELCITADRSQSYKKLQTERCGHMQ</sequence>
<evidence type="ECO:0000313" key="4">
    <source>
        <dbReference type="Proteomes" id="UP001177140"/>
    </source>
</evidence>
<evidence type="ECO:0000313" key="3">
    <source>
        <dbReference type="EMBL" id="MCL7028611.1"/>
    </source>
</evidence>
<dbReference type="GO" id="GO:0005524">
    <property type="term" value="F:ATP binding"/>
    <property type="evidence" value="ECO:0007669"/>
    <property type="project" value="UniProtKB-KW"/>
</dbReference>
<feature type="domain" description="DNA helicase Pif1-like DEAD-box helicase" evidence="2">
    <location>
        <begin position="69"/>
        <end position="155"/>
    </location>
</feature>
<dbReference type="GO" id="GO:0000723">
    <property type="term" value="P:telomere maintenance"/>
    <property type="evidence" value="ECO:0007669"/>
    <property type="project" value="InterPro"/>
</dbReference>
<keyword evidence="1" id="KW-0067">ATP-binding</keyword>
<comment type="catalytic activity">
    <reaction evidence="1">
        <text>ATP + H2O = ADP + phosphate + H(+)</text>
        <dbReference type="Rhea" id="RHEA:13065"/>
        <dbReference type="ChEBI" id="CHEBI:15377"/>
        <dbReference type="ChEBI" id="CHEBI:15378"/>
        <dbReference type="ChEBI" id="CHEBI:30616"/>
        <dbReference type="ChEBI" id="CHEBI:43474"/>
        <dbReference type="ChEBI" id="CHEBI:456216"/>
        <dbReference type="EC" id="5.6.2.3"/>
    </reaction>
</comment>
<dbReference type="AlphaFoldDB" id="A0AA41V2Q9"/>
<dbReference type="Proteomes" id="UP001177140">
    <property type="component" value="Unassembled WGS sequence"/>
</dbReference>
<keyword evidence="1" id="KW-0547">Nucleotide-binding</keyword>
<gene>
    <name evidence="3" type="ORF">MKW94_002558</name>
</gene>
<protein>
    <recommendedName>
        <fullName evidence="1">ATP-dependent DNA helicase</fullName>
        <ecNumber evidence="1">5.6.2.3</ecNumber>
    </recommendedName>
</protein>
<feature type="non-terminal residue" evidence="3">
    <location>
        <position position="167"/>
    </location>
</feature>
<accession>A0AA41V2Q9</accession>
<keyword evidence="4" id="KW-1185">Reference proteome</keyword>
<dbReference type="GO" id="GO:0006281">
    <property type="term" value="P:DNA repair"/>
    <property type="evidence" value="ECO:0007669"/>
    <property type="project" value="UniProtKB-KW"/>
</dbReference>
<dbReference type="Gene3D" id="3.40.50.300">
    <property type="entry name" value="P-loop containing nucleotide triphosphate hydrolases"/>
    <property type="match status" value="1"/>
</dbReference>
<dbReference type="Pfam" id="PF05970">
    <property type="entry name" value="PIF1"/>
    <property type="match status" value="1"/>
</dbReference>
<name>A0AA41V2Q9_PAPNU</name>
<organism evidence="3 4">
    <name type="scientific">Papaver nudicaule</name>
    <name type="common">Iceland poppy</name>
    <dbReference type="NCBI Taxonomy" id="74823"/>
    <lineage>
        <taxon>Eukaryota</taxon>
        <taxon>Viridiplantae</taxon>
        <taxon>Streptophyta</taxon>
        <taxon>Embryophyta</taxon>
        <taxon>Tracheophyta</taxon>
        <taxon>Spermatophyta</taxon>
        <taxon>Magnoliopsida</taxon>
        <taxon>Ranunculales</taxon>
        <taxon>Papaveraceae</taxon>
        <taxon>Papaveroideae</taxon>
        <taxon>Papaver</taxon>
    </lineage>
</organism>
<keyword evidence="1" id="KW-0233">DNA recombination</keyword>
<dbReference type="InterPro" id="IPR027417">
    <property type="entry name" value="P-loop_NTPase"/>
</dbReference>
<reference evidence="3" key="1">
    <citation type="submission" date="2022-03" db="EMBL/GenBank/DDBJ databases">
        <title>A functionally conserved STORR gene fusion in Papaver species that diverged 16.8 million years ago.</title>
        <authorList>
            <person name="Catania T."/>
        </authorList>
    </citation>
    <scope>NUCLEOTIDE SEQUENCE</scope>
    <source>
        <strain evidence="3">S-191538</strain>
    </source>
</reference>
<dbReference type="EMBL" id="JAJJMA010081642">
    <property type="protein sequence ID" value="MCL7028611.1"/>
    <property type="molecule type" value="Genomic_DNA"/>
</dbReference>
<dbReference type="PANTHER" id="PTHR47642">
    <property type="entry name" value="ATP-DEPENDENT DNA HELICASE"/>
    <property type="match status" value="1"/>
</dbReference>
<comment type="cofactor">
    <cofactor evidence="1">
        <name>Mg(2+)</name>
        <dbReference type="ChEBI" id="CHEBI:18420"/>
    </cofactor>
</comment>
<keyword evidence="1" id="KW-0227">DNA damage</keyword>
<dbReference type="InterPro" id="IPR051055">
    <property type="entry name" value="PIF1_helicase"/>
</dbReference>
<keyword evidence="1" id="KW-0378">Hydrolase</keyword>